<sequence>MSNEKQPAHNEHHDHEHESEHRNRLPTLLEVLSRRTLPPVDLYSFYIYMRDQQQSVDYLDFWLDVTQHMSLCRLYVRQLRRSVLMGTPEPSLRANTMLDVDHDDGTSSRESSEQQSKRVSAVLRAENRSEHSLPRSNRNSNNSSNAGNRNSNNSSNAGNRNSNRNSNNSSSVGNRNSNTTSNLGQDSELSGENDSSFHRLQERGGVSRADLRASAERILYTYLLPSSEREVVLPENLIEEVLHMIEVEQRDDPEVFDATKDYVFQAMERDAFPGFLESKALGNLVPSSIFIRLILALVCFFGGFWAAFYNVLSDQSRRTRCWSALRQCAKTNQSFFPPQQVILPFFFAAYFVASYQYRLDPIAALLGYSEYTFMNWTKAREPFVRSLLFKRAWANFIIVAATAVSLSVLFIFVPGKHI</sequence>
<organism evidence="4 5">
    <name type="scientific">Ascosphaera apis ARSEF 7405</name>
    <dbReference type="NCBI Taxonomy" id="392613"/>
    <lineage>
        <taxon>Eukaryota</taxon>
        <taxon>Fungi</taxon>
        <taxon>Dikarya</taxon>
        <taxon>Ascomycota</taxon>
        <taxon>Pezizomycotina</taxon>
        <taxon>Eurotiomycetes</taxon>
        <taxon>Eurotiomycetidae</taxon>
        <taxon>Onygenales</taxon>
        <taxon>Ascosphaeraceae</taxon>
        <taxon>Ascosphaera</taxon>
    </lineage>
</organism>
<keyword evidence="2" id="KW-1133">Transmembrane helix</keyword>
<comment type="caution">
    <text evidence="4">The sequence shown here is derived from an EMBL/GenBank/DDBJ whole genome shotgun (WGS) entry which is preliminary data.</text>
</comment>
<dbReference type="SMART" id="SM00315">
    <property type="entry name" value="RGS"/>
    <property type="match status" value="1"/>
</dbReference>
<feature type="domain" description="RGS" evidence="3">
    <location>
        <begin position="188"/>
        <end position="285"/>
    </location>
</feature>
<dbReference type="AlphaFoldDB" id="A0A162IMV6"/>
<accession>A0A162IMV6</accession>
<dbReference type="Gene3D" id="1.10.167.10">
    <property type="entry name" value="Regulator of G-protein Signalling 4, domain 2"/>
    <property type="match status" value="1"/>
</dbReference>
<feature type="compositionally biased region" description="Low complexity" evidence="1">
    <location>
        <begin position="135"/>
        <end position="182"/>
    </location>
</feature>
<feature type="transmembrane region" description="Helical" evidence="2">
    <location>
        <begin position="392"/>
        <end position="413"/>
    </location>
</feature>
<dbReference type="PROSITE" id="PS50132">
    <property type="entry name" value="RGS"/>
    <property type="match status" value="1"/>
</dbReference>
<dbReference type="InterPro" id="IPR016137">
    <property type="entry name" value="RGS"/>
</dbReference>
<evidence type="ECO:0000259" key="3">
    <source>
        <dbReference type="PROSITE" id="PS50132"/>
    </source>
</evidence>
<reference evidence="4 5" key="1">
    <citation type="journal article" date="2016" name="Genome Biol. Evol.">
        <title>Divergent and convergent evolution of fungal pathogenicity.</title>
        <authorList>
            <person name="Shang Y."/>
            <person name="Xiao G."/>
            <person name="Zheng P."/>
            <person name="Cen K."/>
            <person name="Zhan S."/>
            <person name="Wang C."/>
        </authorList>
    </citation>
    <scope>NUCLEOTIDE SEQUENCE [LARGE SCALE GENOMIC DNA]</scope>
    <source>
        <strain evidence="4 5">ARSEF 7405</strain>
    </source>
</reference>
<feature type="compositionally biased region" description="Polar residues" evidence="1">
    <location>
        <begin position="183"/>
        <end position="194"/>
    </location>
</feature>
<dbReference type="GO" id="GO:0008104">
    <property type="term" value="P:intracellular protein localization"/>
    <property type="evidence" value="ECO:0007669"/>
    <property type="project" value="TreeGrafter"/>
</dbReference>
<dbReference type="Proteomes" id="UP000242877">
    <property type="component" value="Unassembled WGS sequence"/>
</dbReference>
<evidence type="ECO:0000256" key="2">
    <source>
        <dbReference type="SAM" id="Phobius"/>
    </source>
</evidence>
<dbReference type="PANTHER" id="PTHR13155">
    <property type="entry name" value="A-KINASE ANCHOR PROTEINS"/>
    <property type="match status" value="1"/>
</dbReference>
<protein>
    <submittedName>
        <fullName evidence="4">RGS domain-containing protein</fullName>
    </submittedName>
</protein>
<feature type="region of interest" description="Disordered" evidence="1">
    <location>
        <begin position="93"/>
        <end position="196"/>
    </location>
</feature>
<evidence type="ECO:0000313" key="4">
    <source>
        <dbReference type="EMBL" id="KZZ95723.1"/>
    </source>
</evidence>
<dbReference type="InterPro" id="IPR052246">
    <property type="entry name" value="Cell_Polariz_PKAAnc"/>
</dbReference>
<dbReference type="Pfam" id="PF00615">
    <property type="entry name" value="RGS"/>
    <property type="match status" value="1"/>
</dbReference>
<keyword evidence="2" id="KW-0812">Transmembrane</keyword>
<keyword evidence="5" id="KW-1185">Reference proteome</keyword>
<dbReference type="InterPro" id="IPR036305">
    <property type="entry name" value="RGS_sf"/>
</dbReference>
<dbReference type="GO" id="GO:0005886">
    <property type="term" value="C:plasma membrane"/>
    <property type="evidence" value="ECO:0007669"/>
    <property type="project" value="TreeGrafter"/>
</dbReference>
<feature type="transmembrane region" description="Helical" evidence="2">
    <location>
        <begin position="341"/>
        <end position="357"/>
    </location>
</feature>
<feature type="compositionally biased region" description="Basic and acidic residues" evidence="1">
    <location>
        <begin position="1"/>
        <end position="23"/>
    </location>
</feature>
<feature type="compositionally biased region" description="Basic and acidic residues" evidence="1">
    <location>
        <begin position="99"/>
        <end position="116"/>
    </location>
</feature>
<proteinExistence type="predicted"/>
<feature type="region of interest" description="Disordered" evidence="1">
    <location>
        <begin position="1"/>
        <end position="24"/>
    </location>
</feature>
<evidence type="ECO:0000256" key="1">
    <source>
        <dbReference type="SAM" id="MobiDB-lite"/>
    </source>
</evidence>
<dbReference type="SUPFAM" id="SSF48097">
    <property type="entry name" value="Regulator of G-protein signaling, RGS"/>
    <property type="match status" value="1"/>
</dbReference>
<name>A0A162IMV6_9EURO</name>
<dbReference type="PANTHER" id="PTHR13155:SF1">
    <property type="entry name" value="A-KINASE ANCHOR PROTEIN 10, MITOCHONDRIAL"/>
    <property type="match status" value="1"/>
</dbReference>
<feature type="transmembrane region" description="Helical" evidence="2">
    <location>
        <begin position="289"/>
        <end position="312"/>
    </location>
</feature>
<dbReference type="VEuPathDB" id="FungiDB:AAP_01399"/>
<dbReference type="OrthoDB" id="5584247at2759"/>
<dbReference type="InterPro" id="IPR044926">
    <property type="entry name" value="RGS_subdomain_2"/>
</dbReference>
<dbReference type="EMBL" id="AZGZ01000004">
    <property type="protein sequence ID" value="KZZ95723.1"/>
    <property type="molecule type" value="Genomic_DNA"/>
</dbReference>
<evidence type="ECO:0000313" key="5">
    <source>
        <dbReference type="Proteomes" id="UP000242877"/>
    </source>
</evidence>
<gene>
    <name evidence="4" type="ORF">AAP_01399</name>
</gene>
<keyword evidence="2" id="KW-0472">Membrane</keyword>